<dbReference type="PANTHER" id="PTHR14021">
    <property type="entry name" value="IRON-SULFUR CLUSTER CO-CHAPERONE PROTEIN HSCB"/>
    <property type="match status" value="1"/>
</dbReference>
<dbReference type="GO" id="GO:0001671">
    <property type="term" value="F:ATPase activator activity"/>
    <property type="evidence" value="ECO:0007669"/>
    <property type="project" value="InterPro"/>
</dbReference>
<dbReference type="InterPro" id="IPR009073">
    <property type="entry name" value="HscB_oligo_C"/>
</dbReference>
<comment type="similarity">
    <text evidence="1">Belongs to the HscB family.</text>
</comment>
<dbReference type="PaxDb" id="3055-EDP05465"/>
<dbReference type="OMA" id="RYKQLQW"/>
<keyword evidence="7" id="KW-1185">Reference proteome</keyword>
<dbReference type="OrthoDB" id="448954at2759"/>
<proteinExistence type="inferred from homology"/>
<feature type="domain" description="J" evidence="4">
    <location>
        <begin position="153"/>
        <end position="226"/>
    </location>
</feature>
<dbReference type="GO" id="GO:0044571">
    <property type="term" value="P:[2Fe-2S] cluster assembly"/>
    <property type="evidence" value="ECO:0000318"/>
    <property type="project" value="GO_Central"/>
</dbReference>
<dbReference type="NCBIfam" id="TIGR00714">
    <property type="entry name" value="hscB"/>
    <property type="match status" value="1"/>
</dbReference>
<organism evidence="6 7">
    <name type="scientific">Chlamydomonas reinhardtii</name>
    <name type="common">Chlamydomonas smithii</name>
    <dbReference type="NCBI Taxonomy" id="3055"/>
    <lineage>
        <taxon>Eukaryota</taxon>
        <taxon>Viridiplantae</taxon>
        <taxon>Chlorophyta</taxon>
        <taxon>core chlorophytes</taxon>
        <taxon>Chlorophyceae</taxon>
        <taxon>CS clade</taxon>
        <taxon>Chlamydomonadales</taxon>
        <taxon>Chlamydomonadaceae</taxon>
        <taxon>Chlamydomonas</taxon>
    </lineage>
</organism>
<name>A8IK66_CHLRE</name>
<dbReference type="CDD" id="cd06257">
    <property type="entry name" value="DnaJ"/>
    <property type="match status" value="1"/>
</dbReference>
<dbReference type="InterPro" id="IPR004640">
    <property type="entry name" value="HscB"/>
</dbReference>
<dbReference type="STRING" id="3055.A8IK66"/>
<dbReference type="PANTHER" id="PTHR14021:SF15">
    <property type="entry name" value="IRON-SULFUR CLUSTER CO-CHAPERONE PROTEIN HSCB"/>
    <property type="match status" value="1"/>
</dbReference>
<keyword evidence="2" id="KW-0143">Chaperone</keyword>
<accession>A8IK66</accession>
<feature type="compositionally biased region" description="Low complexity" evidence="3">
    <location>
        <begin position="97"/>
        <end position="108"/>
    </location>
</feature>
<dbReference type="InterPro" id="IPR001623">
    <property type="entry name" value="DnaJ_domain"/>
</dbReference>
<dbReference type="FunCoup" id="A8IK66">
    <property type="interactions" value="1338"/>
</dbReference>
<feature type="region of interest" description="Disordered" evidence="3">
    <location>
        <begin position="85"/>
        <end position="113"/>
    </location>
</feature>
<dbReference type="Pfam" id="PF07743">
    <property type="entry name" value="HSCB_C"/>
    <property type="match status" value="1"/>
</dbReference>
<dbReference type="GeneID" id="5716503"/>
<dbReference type="Gramene" id="PNW76593">
    <property type="protein sequence ID" value="PNW76593"/>
    <property type="gene ID" value="CHLRE_11g467718v5"/>
</dbReference>
<dbReference type="Gene3D" id="1.10.287.110">
    <property type="entry name" value="DnaJ domain"/>
    <property type="match status" value="1"/>
</dbReference>
<dbReference type="EMBL" id="CM008972">
    <property type="protein sequence ID" value="PNW76593.1"/>
    <property type="molecule type" value="Genomic_DNA"/>
</dbReference>
<evidence type="ECO:0000256" key="1">
    <source>
        <dbReference type="ARBA" id="ARBA00010476"/>
    </source>
</evidence>
<evidence type="ECO:0000256" key="2">
    <source>
        <dbReference type="ARBA" id="ARBA00023186"/>
    </source>
</evidence>
<dbReference type="SUPFAM" id="SSF47144">
    <property type="entry name" value="HSC20 (HSCB), C-terminal oligomerisation domain"/>
    <property type="match status" value="1"/>
</dbReference>
<evidence type="ECO:0000259" key="4">
    <source>
        <dbReference type="PROSITE" id="PS50076"/>
    </source>
</evidence>
<dbReference type="GO" id="GO:0051259">
    <property type="term" value="P:protein complex oligomerization"/>
    <property type="evidence" value="ECO:0007669"/>
    <property type="project" value="InterPro"/>
</dbReference>
<evidence type="ECO:0000313" key="5">
    <source>
        <dbReference type="EMBL" id="PNW74850.1"/>
    </source>
</evidence>
<dbReference type="KEGG" id="cre:CHLRE_11g467718v5"/>
<dbReference type="Gene3D" id="1.20.1280.20">
    <property type="entry name" value="HscB, C-terminal domain"/>
    <property type="match status" value="1"/>
</dbReference>
<evidence type="ECO:0000313" key="7">
    <source>
        <dbReference type="Proteomes" id="UP000006906"/>
    </source>
</evidence>
<dbReference type="GO" id="GO:0051087">
    <property type="term" value="F:protein-folding chaperone binding"/>
    <property type="evidence" value="ECO:0007669"/>
    <property type="project" value="InterPro"/>
</dbReference>
<dbReference type="RefSeq" id="XP_042919478.1">
    <property type="nucleotide sequence ID" value="XM_043067481.1"/>
</dbReference>
<dbReference type="Gramene" id="PNW74850">
    <property type="protein sequence ID" value="PNW74850"/>
    <property type="gene ID" value="CHLRE_12g507559v5"/>
</dbReference>
<reference evidence="6 7" key="1">
    <citation type="journal article" date="2007" name="Science">
        <title>The Chlamydomonas genome reveals the evolution of key animal and plant functions.</title>
        <authorList>
            <person name="Merchant S.S."/>
            <person name="Prochnik S.E."/>
            <person name="Vallon O."/>
            <person name="Harris E.H."/>
            <person name="Karpowicz S.J."/>
            <person name="Witman G.B."/>
            <person name="Terry A."/>
            <person name="Salamov A."/>
            <person name="Fritz-Laylin L.K."/>
            <person name="Marechal-Drouard L."/>
            <person name="Marshall W.F."/>
            <person name="Qu L.H."/>
            <person name="Nelson D.R."/>
            <person name="Sanderfoot A.A."/>
            <person name="Spalding M.H."/>
            <person name="Kapitonov V.V."/>
            <person name="Ren Q."/>
            <person name="Ferris P."/>
            <person name="Lindquist E."/>
            <person name="Shapiro H."/>
            <person name="Lucas S.M."/>
            <person name="Grimwood J."/>
            <person name="Schmutz J."/>
            <person name="Cardol P."/>
            <person name="Cerutti H."/>
            <person name="Chanfreau G."/>
            <person name="Chen C.L."/>
            <person name="Cognat V."/>
            <person name="Croft M.T."/>
            <person name="Dent R."/>
            <person name="Dutcher S."/>
            <person name="Fernandez E."/>
            <person name="Fukuzawa H."/>
            <person name="Gonzalez-Ballester D."/>
            <person name="Gonzalez-Halphen D."/>
            <person name="Hallmann A."/>
            <person name="Hanikenne M."/>
            <person name="Hippler M."/>
            <person name="Inwood W."/>
            <person name="Jabbari K."/>
            <person name="Kalanon M."/>
            <person name="Kuras R."/>
            <person name="Lefebvre P.A."/>
            <person name="Lemaire S.D."/>
            <person name="Lobanov A.V."/>
            <person name="Lohr M."/>
            <person name="Manuell A."/>
            <person name="Meier I."/>
            <person name="Mets L."/>
            <person name="Mittag M."/>
            <person name="Mittelmeier T."/>
            <person name="Moroney J.V."/>
            <person name="Moseley J."/>
            <person name="Napoli C."/>
            <person name="Nedelcu A.M."/>
            <person name="Niyogi K."/>
            <person name="Novoselov S.V."/>
            <person name="Paulsen I.T."/>
            <person name="Pazour G."/>
            <person name="Purton S."/>
            <person name="Ral J.P."/>
            <person name="Riano-Pachon D.M."/>
            <person name="Riekhof W."/>
            <person name="Rymarquis L."/>
            <person name="Schroda M."/>
            <person name="Stern D."/>
            <person name="Umen J."/>
            <person name="Willows R."/>
            <person name="Wilson N."/>
            <person name="Zimmer S.L."/>
            <person name="Allmer J."/>
            <person name="Balk J."/>
            <person name="Bisova K."/>
            <person name="Chen C.J."/>
            <person name="Elias M."/>
            <person name="Gendler K."/>
            <person name="Hauser C."/>
            <person name="Lamb M.R."/>
            <person name="Ledford H."/>
            <person name="Long J.C."/>
            <person name="Minagawa J."/>
            <person name="Page M.D."/>
            <person name="Pan J."/>
            <person name="Pootakham W."/>
            <person name="Roje S."/>
            <person name="Rose A."/>
            <person name="Stahlberg E."/>
            <person name="Terauchi A.M."/>
            <person name="Yang P."/>
            <person name="Ball S."/>
            <person name="Bowler C."/>
            <person name="Dieckmann C.L."/>
            <person name="Gladyshev V.N."/>
            <person name="Green P."/>
            <person name="Jorgensen R."/>
            <person name="Mayfield S."/>
            <person name="Mueller-Roeber B."/>
            <person name="Rajamani S."/>
            <person name="Sayre R.T."/>
            <person name="Brokstein P."/>
            <person name="Dubchak I."/>
            <person name="Goodstein D."/>
            <person name="Hornick L."/>
            <person name="Huang Y.W."/>
            <person name="Jhaveri J."/>
            <person name="Luo Y."/>
            <person name="Martinez D."/>
            <person name="Ngau W.C."/>
            <person name="Otillar B."/>
            <person name="Poliakov A."/>
            <person name="Porter A."/>
            <person name="Szajkowski L."/>
            <person name="Werner G."/>
            <person name="Zhou K."/>
            <person name="Grigoriev I.V."/>
            <person name="Rokhsar D.S."/>
            <person name="Grossman A.R."/>
        </authorList>
    </citation>
    <scope>NUCLEOTIDE SEQUENCE [LARGE SCALE GENOMIC DNA]</scope>
    <source>
        <strain evidence="7">CC-503</strain>
        <strain evidence="6">CC-503 cw92 mt+</strain>
    </source>
</reference>
<protein>
    <recommendedName>
        <fullName evidence="4">J domain-containing protein</fullName>
    </recommendedName>
</protein>
<evidence type="ECO:0000313" key="6">
    <source>
        <dbReference type="EMBL" id="PNW76593.1"/>
    </source>
</evidence>
<dbReference type="InterPro" id="IPR036869">
    <property type="entry name" value="J_dom_sf"/>
</dbReference>
<dbReference type="PROSITE" id="PS50076">
    <property type="entry name" value="DNAJ_2"/>
    <property type="match status" value="1"/>
</dbReference>
<evidence type="ECO:0000256" key="3">
    <source>
        <dbReference type="SAM" id="MobiDB-lite"/>
    </source>
</evidence>
<dbReference type="SMART" id="SM00271">
    <property type="entry name" value="DnaJ"/>
    <property type="match status" value="1"/>
</dbReference>
<dbReference type="InterPro" id="IPR036386">
    <property type="entry name" value="HscB_C_sf"/>
</dbReference>
<sequence length="318" mass="34569">MSARRLASLLPKSCLELVVWGQPRLLGALAQSEAALDGNCRPSTSYSPAEPATSLAVRQYASRAQLSSSSVTQWRTAHTAACPQHGPACAHDHAHHQQPQQSGAASGAKPAPRRVLTLEEVEKACRGCDKLVKRGGLVCNGCATVQPPDESLSYFELFSLPDSSFDIDPQLLEKRYKQLQWNLHPDKMGHKPPQEREFSAQHASVINLAYSILKSPLSRANYLLASKGVNAGEAFEGTIDDPELLMEVLEAREEVEGTDDPAALAQLLAHNRRQQEGLVGRLSAAFRAGDMGAAVSLTHQLQYVAKLEQEIVKKLPQL</sequence>
<dbReference type="Proteomes" id="UP000006906">
    <property type="component" value="Chromosome 11"/>
</dbReference>
<dbReference type="EMBL" id="CM008973">
    <property type="protein sequence ID" value="PNW74850.1"/>
    <property type="molecule type" value="Genomic_DNA"/>
</dbReference>
<reference evidence="6" key="2">
    <citation type="submission" date="2017-07" db="EMBL/GenBank/DDBJ databases">
        <title>WGS assembly of Chlamydomonas reinhardtii.</title>
        <authorList>
            <consortium name="Chlamydomonas Annotation Team"/>
            <consortium name="JGI Annotation Team"/>
            <person name="Merchant S.S."/>
            <person name="Prochnik S.E."/>
            <person name="Vallon O."/>
            <person name="Harris E.H."/>
            <person name="Karpowicz S.J."/>
            <person name="Witman G.B."/>
            <person name="Terry A."/>
            <person name="Salamov A."/>
            <person name="Fritz-Laylin L.K."/>
            <person name="Marechal-Drouard L."/>
            <person name="Marshall W.F."/>
            <person name="Qu L.H."/>
            <person name="Nelson D.R."/>
            <person name="Sanderfoot A.A."/>
            <person name="Spalding M.H."/>
            <person name="Kapitonov V.V."/>
            <person name="Ren Q."/>
            <person name="Ferris P."/>
            <person name="Lindquist E."/>
            <person name="Shapiro H."/>
            <person name="Lucas S.M."/>
            <person name="Grimwood J."/>
            <person name="Schmutz J."/>
            <person name="Grigoriev I.V."/>
            <person name="Rokhsar D.S."/>
        </authorList>
    </citation>
    <scope>NUCLEOTIDE SEQUENCE</scope>
    <source>
        <strain evidence="6">CC-503 cw92 mt+</strain>
    </source>
</reference>
<dbReference type="AlphaFoldDB" id="A8IK66"/>
<dbReference type="Proteomes" id="UP000006906">
    <property type="component" value="Chromosome 12"/>
</dbReference>
<dbReference type="HOGENOM" id="CLU_875373_0_0_1"/>
<dbReference type="eggNOG" id="KOG3192">
    <property type="taxonomic scope" value="Eukaryota"/>
</dbReference>
<gene>
    <name evidence="6" type="ORF">CHLRE_11g467718v5</name>
    <name evidence="5" type="ORF">CHLRE_12g507559v5</name>
</gene>
<dbReference type="SUPFAM" id="SSF46565">
    <property type="entry name" value="Chaperone J-domain"/>
    <property type="match status" value="1"/>
</dbReference>